<keyword evidence="1" id="KW-1133">Transmembrane helix</keyword>
<name>A0A3T0N525_9RHOB</name>
<dbReference type="RefSeq" id="WP_127749664.1">
    <property type="nucleotide sequence ID" value="NZ_CP033219.1"/>
</dbReference>
<dbReference type="KEGG" id="sedi:EBB79_15355"/>
<evidence type="ECO:0000313" key="3">
    <source>
        <dbReference type="EMBL" id="AZV79114.1"/>
    </source>
</evidence>
<keyword evidence="4" id="KW-1185">Reference proteome</keyword>
<dbReference type="InterPro" id="IPR005135">
    <property type="entry name" value="Endo/exonuclease/phosphatase"/>
</dbReference>
<evidence type="ECO:0000313" key="4">
    <source>
        <dbReference type="Proteomes" id="UP000283063"/>
    </source>
</evidence>
<dbReference type="Pfam" id="PF03372">
    <property type="entry name" value="Exo_endo_phos"/>
    <property type="match status" value="1"/>
</dbReference>
<accession>A0A3T0N525</accession>
<protein>
    <recommendedName>
        <fullName evidence="2">Endonuclease/exonuclease/phosphatase domain-containing protein</fullName>
    </recommendedName>
</protein>
<dbReference type="OrthoDB" id="3808618at2"/>
<gene>
    <name evidence="3" type="ORF">EBB79_15355</name>
</gene>
<reference evidence="3 4" key="1">
    <citation type="submission" date="2018-10" db="EMBL/GenBank/DDBJ databases">
        <title>Parasedimentitalea marina sp. nov., a psychrophilic bacterium isolated from deep seawater of the New Britain Trench.</title>
        <authorList>
            <person name="Cao J."/>
        </authorList>
    </citation>
    <scope>NUCLEOTIDE SEQUENCE [LARGE SCALE GENOMIC DNA]</scope>
    <source>
        <strain evidence="3 4">W43</strain>
    </source>
</reference>
<dbReference type="EMBL" id="CP033219">
    <property type="protein sequence ID" value="AZV79114.1"/>
    <property type="molecule type" value="Genomic_DNA"/>
</dbReference>
<dbReference type="AlphaFoldDB" id="A0A3T0N525"/>
<keyword evidence="1" id="KW-0812">Transmembrane</keyword>
<dbReference type="GO" id="GO:0003824">
    <property type="term" value="F:catalytic activity"/>
    <property type="evidence" value="ECO:0007669"/>
    <property type="project" value="InterPro"/>
</dbReference>
<feature type="transmembrane region" description="Helical" evidence="1">
    <location>
        <begin position="57"/>
        <end position="75"/>
    </location>
</feature>
<dbReference type="Gene3D" id="3.60.10.10">
    <property type="entry name" value="Endonuclease/exonuclease/phosphatase"/>
    <property type="match status" value="1"/>
</dbReference>
<proteinExistence type="predicted"/>
<dbReference type="SUPFAM" id="SSF56219">
    <property type="entry name" value="DNase I-like"/>
    <property type="match status" value="1"/>
</dbReference>
<sequence length="285" mass="30555">MLRKTILAFASIAALLVVAGFMGPLHRAAESISIGRPVFGVACLLGIILGRSLWERAIFGAIAVLAILTTAVPFLTQDPGGDMRVYSKNLWFANAQVQAVVADIKAADVDVVMLQEVSDNNNSILGLLKASFPHQHFCRFSGWSGIALASRHPFAGDPVCSSWRAVLAAPIDLDGRRVWTVSAHIPWPWPHDSIENENAAVEILSELEGPVVVAGDFNIVPWSGRVERIARLTRTQLAGPAYSTLNLRNIPLPIDLILAPGGGSVKLRPKLGSDHAGVVADVALW</sequence>
<organism evidence="3 4">
    <name type="scientific">Parasedimentitalea marina</name>
    <dbReference type="NCBI Taxonomy" id="2483033"/>
    <lineage>
        <taxon>Bacteria</taxon>
        <taxon>Pseudomonadati</taxon>
        <taxon>Pseudomonadota</taxon>
        <taxon>Alphaproteobacteria</taxon>
        <taxon>Rhodobacterales</taxon>
        <taxon>Paracoccaceae</taxon>
        <taxon>Parasedimentitalea</taxon>
    </lineage>
</organism>
<keyword evidence="1" id="KW-0472">Membrane</keyword>
<evidence type="ECO:0000256" key="1">
    <source>
        <dbReference type="SAM" id="Phobius"/>
    </source>
</evidence>
<dbReference type="Proteomes" id="UP000283063">
    <property type="component" value="Chromosome"/>
</dbReference>
<feature type="transmembrane region" description="Helical" evidence="1">
    <location>
        <begin position="32"/>
        <end position="50"/>
    </location>
</feature>
<dbReference type="InterPro" id="IPR036691">
    <property type="entry name" value="Endo/exonu/phosph_ase_sf"/>
</dbReference>
<evidence type="ECO:0000259" key="2">
    <source>
        <dbReference type="Pfam" id="PF03372"/>
    </source>
</evidence>
<feature type="domain" description="Endonuclease/exonuclease/phosphatase" evidence="2">
    <location>
        <begin position="89"/>
        <end position="275"/>
    </location>
</feature>